<proteinExistence type="predicted"/>
<dbReference type="EMBL" id="BAAAUW010000015">
    <property type="protein sequence ID" value="GAA3264890.1"/>
    <property type="molecule type" value="Genomic_DNA"/>
</dbReference>
<evidence type="ECO:0000313" key="2">
    <source>
        <dbReference type="Proteomes" id="UP001500728"/>
    </source>
</evidence>
<accession>A0ABP6QZF4</accession>
<protein>
    <submittedName>
        <fullName evidence="1">Uncharacterized protein</fullName>
    </submittedName>
</protein>
<evidence type="ECO:0000313" key="1">
    <source>
        <dbReference type="EMBL" id="GAA3264890.1"/>
    </source>
</evidence>
<gene>
    <name evidence="1" type="ORF">GCM10010469_34950</name>
</gene>
<keyword evidence="2" id="KW-1185">Reference proteome</keyword>
<comment type="caution">
    <text evidence="1">The sequence shown here is derived from an EMBL/GenBank/DDBJ whole genome shotgun (WGS) entry which is preliminary data.</text>
</comment>
<name>A0ABP6QZF4_9ACTN</name>
<dbReference type="Proteomes" id="UP001500728">
    <property type="component" value="Unassembled WGS sequence"/>
</dbReference>
<reference evidence="2" key="1">
    <citation type="journal article" date="2019" name="Int. J. Syst. Evol. Microbiol.">
        <title>The Global Catalogue of Microorganisms (GCM) 10K type strain sequencing project: providing services to taxonomists for standard genome sequencing and annotation.</title>
        <authorList>
            <consortium name="The Broad Institute Genomics Platform"/>
            <consortium name="The Broad Institute Genome Sequencing Center for Infectious Disease"/>
            <person name="Wu L."/>
            <person name="Ma J."/>
        </authorList>
    </citation>
    <scope>NUCLEOTIDE SEQUENCE [LARGE SCALE GENOMIC DNA]</scope>
    <source>
        <strain evidence="2">JCM 9381</strain>
    </source>
</reference>
<organism evidence="1 2">
    <name type="scientific">Streptomyces labedae</name>
    <dbReference type="NCBI Taxonomy" id="285569"/>
    <lineage>
        <taxon>Bacteria</taxon>
        <taxon>Bacillati</taxon>
        <taxon>Actinomycetota</taxon>
        <taxon>Actinomycetes</taxon>
        <taxon>Kitasatosporales</taxon>
        <taxon>Streptomycetaceae</taxon>
        <taxon>Streptomyces</taxon>
    </lineage>
</organism>
<sequence length="79" mass="8361">MAGQTLYEGVPFPAGLREAVKQDESRAGASRDVVMAEASHGGAVMADVNVGVNWHEWMSLSPWAGVWDGSANGRGGCEW</sequence>